<accession>B4R8X6</accession>
<dbReference type="AlphaFoldDB" id="B4R8X6"/>
<dbReference type="eggNOG" id="COG3735">
    <property type="taxonomic scope" value="Bacteria"/>
</dbReference>
<dbReference type="PANTHER" id="PTHR40590">
    <property type="entry name" value="CYTOPLASMIC PROTEIN-RELATED"/>
    <property type="match status" value="1"/>
</dbReference>
<proteinExistence type="predicted"/>
<dbReference type="KEGG" id="pzu:PHZ_c2932"/>
<dbReference type="InterPro" id="IPR047111">
    <property type="entry name" value="YbaP-like"/>
</dbReference>
<gene>
    <name evidence="2" type="ordered locus">PHZ_c2932</name>
</gene>
<dbReference type="STRING" id="450851.PHZ_c2932"/>
<dbReference type="HOGENOM" id="CLU_057525_0_1_5"/>
<feature type="chain" id="PRO_5002822364" description="TraB/GumN family protein" evidence="1">
    <location>
        <begin position="33"/>
        <end position="297"/>
    </location>
</feature>
<organism evidence="2 3">
    <name type="scientific">Phenylobacterium zucineum (strain HLK1)</name>
    <dbReference type="NCBI Taxonomy" id="450851"/>
    <lineage>
        <taxon>Bacteria</taxon>
        <taxon>Pseudomonadati</taxon>
        <taxon>Pseudomonadota</taxon>
        <taxon>Alphaproteobacteria</taxon>
        <taxon>Caulobacterales</taxon>
        <taxon>Caulobacteraceae</taxon>
        <taxon>Phenylobacterium</taxon>
    </lineage>
</organism>
<keyword evidence="3" id="KW-1185">Reference proteome</keyword>
<dbReference type="RefSeq" id="WP_012523479.1">
    <property type="nucleotide sequence ID" value="NC_011144.1"/>
</dbReference>
<evidence type="ECO:0000256" key="1">
    <source>
        <dbReference type="SAM" id="SignalP"/>
    </source>
</evidence>
<dbReference type="InterPro" id="IPR002816">
    <property type="entry name" value="TraB/PrgY/GumN_fam"/>
</dbReference>
<evidence type="ECO:0000313" key="2">
    <source>
        <dbReference type="EMBL" id="ACG79341.1"/>
    </source>
</evidence>
<dbReference type="CDD" id="cd14789">
    <property type="entry name" value="Tiki"/>
    <property type="match status" value="1"/>
</dbReference>
<dbReference type="EMBL" id="CP000747">
    <property type="protein sequence ID" value="ACG79341.1"/>
    <property type="molecule type" value="Genomic_DNA"/>
</dbReference>
<evidence type="ECO:0000313" key="3">
    <source>
        <dbReference type="Proteomes" id="UP000001868"/>
    </source>
</evidence>
<dbReference type="Proteomes" id="UP000001868">
    <property type="component" value="Chromosome"/>
</dbReference>
<dbReference type="Pfam" id="PF01963">
    <property type="entry name" value="TraB_PrgY_gumN"/>
    <property type="match status" value="1"/>
</dbReference>
<dbReference type="PANTHER" id="PTHR40590:SF1">
    <property type="entry name" value="CYTOPLASMIC PROTEIN"/>
    <property type="match status" value="1"/>
</dbReference>
<dbReference type="OrthoDB" id="9806326at2"/>
<feature type="signal peptide" evidence="1">
    <location>
        <begin position="1"/>
        <end position="32"/>
    </location>
</feature>
<protein>
    <recommendedName>
        <fullName evidence="4">TraB/GumN family protein</fullName>
    </recommendedName>
</protein>
<name>B4R8X6_PHEZH</name>
<keyword evidence="1" id="KW-0732">Signal</keyword>
<reference evidence="2 3" key="1">
    <citation type="journal article" date="2008" name="BMC Genomics">
        <title>Complete genome of Phenylobacterium zucineum - a novel facultative intracellular bacterium isolated from human erythroleukemia cell line K562.</title>
        <authorList>
            <person name="Luo Y."/>
            <person name="Xu X."/>
            <person name="Ding Z."/>
            <person name="Liu Z."/>
            <person name="Zhang B."/>
            <person name="Yan Z."/>
            <person name="Sun J."/>
            <person name="Hu S."/>
            <person name="Hu X."/>
        </authorList>
    </citation>
    <scope>NUCLEOTIDE SEQUENCE [LARGE SCALE GENOMIC DNA]</scope>
    <source>
        <strain evidence="2 3">HLK1</strain>
    </source>
</reference>
<sequence length="297" mass="31329">MLARLNRLARRTAAALALASALASGLAAPAAAAPALWAIRDADSTIYLFGTVHVLRPDTAWRTPGIEAALAESDELVIEVLGADDPAAARPLILKYGVSTDGPLSSKLSPQDQARLEAAAAAAGLPPQALEPLRPWLAAMSLSIAPVIKAGYRVGSGVETVLTAEARAKGRPVEGLETLEQQIGFFAGLPPETELAMLKSTLEEVDEGPAKLDALVKAWADADLDLLEREFVTEMREKHPEVYEALAARRNRDWADQLKAKLAGSGVSFVAVGAGHLVGPDSVQAELAKRGVTVERR</sequence>
<evidence type="ECO:0008006" key="4">
    <source>
        <dbReference type="Google" id="ProtNLM"/>
    </source>
</evidence>